<evidence type="ECO:0000256" key="1">
    <source>
        <dbReference type="SAM" id="MobiDB-lite"/>
    </source>
</evidence>
<feature type="region of interest" description="Disordered" evidence="1">
    <location>
        <begin position="80"/>
        <end position="99"/>
    </location>
</feature>
<keyword evidence="3" id="KW-1185">Reference proteome</keyword>
<dbReference type="Proteomes" id="UP000823388">
    <property type="component" value="Chromosome 3K"/>
</dbReference>
<evidence type="ECO:0000313" key="2">
    <source>
        <dbReference type="EMBL" id="KAG2625471.1"/>
    </source>
</evidence>
<proteinExistence type="predicted"/>
<feature type="compositionally biased region" description="Low complexity" evidence="1">
    <location>
        <begin position="88"/>
        <end position="99"/>
    </location>
</feature>
<gene>
    <name evidence="2" type="ORF">PVAP13_3KG207987</name>
</gene>
<sequence length="186" mass="19763">MFGEDRCSFGWRLLCALCTDFVLNSDVVLKSGWLGEAPVTSAMATVAVVSRLASKSASPRSSSSSDSEATQIFPAPALKKTSWRARSSRSSSASGSRVGGSFAVRRGRAAFNDLDMSHLAGIDRRWESAVDDESRVAGVAAPLSRHQTCARVRCLKSRQITLAAGGPEVSPMASDLHCRLGSEIDV</sequence>
<accession>A0A8T0UMZ6</accession>
<evidence type="ECO:0000313" key="3">
    <source>
        <dbReference type="Proteomes" id="UP000823388"/>
    </source>
</evidence>
<comment type="caution">
    <text evidence="2">The sequence shown here is derived from an EMBL/GenBank/DDBJ whole genome shotgun (WGS) entry which is preliminary data.</text>
</comment>
<dbReference type="AlphaFoldDB" id="A0A8T0UMZ6"/>
<protein>
    <submittedName>
        <fullName evidence="2">Uncharacterized protein</fullName>
    </submittedName>
</protein>
<organism evidence="2 3">
    <name type="scientific">Panicum virgatum</name>
    <name type="common">Blackwell switchgrass</name>
    <dbReference type="NCBI Taxonomy" id="38727"/>
    <lineage>
        <taxon>Eukaryota</taxon>
        <taxon>Viridiplantae</taxon>
        <taxon>Streptophyta</taxon>
        <taxon>Embryophyta</taxon>
        <taxon>Tracheophyta</taxon>
        <taxon>Spermatophyta</taxon>
        <taxon>Magnoliopsida</taxon>
        <taxon>Liliopsida</taxon>
        <taxon>Poales</taxon>
        <taxon>Poaceae</taxon>
        <taxon>PACMAD clade</taxon>
        <taxon>Panicoideae</taxon>
        <taxon>Panicodae</taxon>
        <taxon>Paniceae</taxon>
        <taxon>Panicinae</taxon>
        <taxon>Panicum</taxon>
        <taxon>Panicum sect. Hiantes</taxon>
    </lineage>
</organism>
<reference evidence="2" key="1">
    <citation type="submission" date="2020-05" db="EMBL/GenBank/DDBJ databases">
        <title>WGS assembly of Panicum virgatum.</title>
        <authorList>
            <person name="Lovell J.T."/>
            <person name="Jenkins J."/>
            <person name="Shu S."/>
            <person name="Juenger T.E."/>
            <person name="Schmutz J."/>
        </authorList>
    </citation>
    <scope>NUCLEOTIDE SEQUENCE</scope>
    <source>
        <strain evidence="2">AP13</strain>
    </source>
</reference>
<name>A0A8T0UMZ6_PANVG</name>
<dbReference type="EMBL" id="CM029041">
    <property type="protein sequence ID" value="KAG2625471.1"/>
    <property type="molecule type" value="Genomic_DNA"/>
</dbReference>